<dbReference type="InterPro" id="IPR032710">
    <property type="entry name" value="NTF2-like_dom_sf"/>
</dbReference>
<feature type="chain" id="PRO_5022735030" description="SnoaL-like domain-containing protein" evidence="1">
    <location>
        <begin position="21"/>
        <end position="170"/>
    </location>
</feature>
<reference evidence="2 3" key="1">
    <citation type="submission" date="2019-07" db="EMBL/GenBank/DDBJ databases">
        <title>The First High-Quality Draft Genome Sequence of the Causal Agent of the Current Panama Disease Epidemic.</title>
        <authorList>
            <person name="Warmington R.J."/>
            <person name="Kay W."/>
            <person name="Jeffries A."/>
            <person name="Bebber D."/>
            <person name="Moore K."/>
            <person name="Studholme D.J."/>
        </authorList>
    </citation>
    <scope>NUCLEOTIDE SEQUENCE [LARGE SCALE GENOMIC DNA]</scope>
    <source>
        <strain evidence="2 3">TR4</strain>
    </source>
</reference>
<gene>
    <name evidence="2" type="ORF">FocTR4_00011983</name>
</gene>
<dbReference type="Proteomes" id="UP000321331">
    <property type="component" value="Unassembled WGS sequence"/>
</dbReference>
<name>A0A5C6SGN3_FUSOC</name>
<evidence type="ECO:0000313" key="3">
    <source>
        <dbReference type="Proteomes" id="UP000321331"/>
    </source>
</evidence>
<comment type="caution">
    <text evidence="2">The sequence shown here is derived from an EMBL/GenBank/DDBJ whole genome shotgun (WGS) entry which is preliminary data.</text>
</comment>
<dbReference type="AlphaFoldDB" id="A0A5C6SGN3"/>
<dbReference type="EMBL" id="VMNF01000014">
    <property type="protein sequence ID" value="TXB97616.1"/>
    <property type="molecule type" value="Genomic_DNA"/>
</dbReference>
<dbReference type="SUPFAM" id="SSF54427">
    <property type="entry name" value="NTF2-like"/>
    <property type="match status" value="1"/>
</dbReference>
<organism evidence="2 3">
    <name type="scientific">Fusarium oxysporum f. sp. cubense</name>
    <dbReference type="NCBI Taxonomy" id="61366"/>
    <lineage>
        <taxon>Eukaryota</taxon>
        <taxon>Fungi</taxon>
        <taxon>Dikarya</taxon>
        <taxon>Ascomycota</taxon>
        <taxon>Pezizomycotina</taxon>
        <taxon>Sordariomycetes</taxon>
        <taxon>Hypocreomycetidae</taxon>
        <taxon>Hypocreales</taxon>
        <taxon>Nectriaceae</taxon>
        <taxon>Fusarium</taxon>
        <taxon>Fusarium oxysporum species complex</taxon>
    </lineage>
</organism>
<evidence type="ECO:0000313" key="2">
    <source>
        <dbReference type="EMBL" id="TXB97616.1"/>
    </source>
</evidence>
<evidence type="ECO:0000256" key="1">
    <source>
        <dbReference type="SAM" id="SignalP"/>
    </source>
</evidence>
<sequence>MRFDLQTLFLSALAVTTVSSTPIDEPTMVERCATTCSQYCSPRPATLEQQREIFAKFVATAIGQRDFYRAYKTFAADDVIQHNPAIMSGLQNTLDFFNSQPNLASTKYTIINTNFGDNHIGYFHYRVDIAPDEEPFAVVDFYRFNGTCIQEHWDVVQQYDVNSPNPLALF</sequence>
<accession>A0A5C6SGN3</accession>
<evidence type="ECO:0008006" key="4">
    <source>
        <dbReference type="Google" id="ProtNLM"/>
    </source>
</evidence>
<feature type="signal peptide" evidence="1">
    <location>
        <begin position="1"/>
        <end position="20"/>
    </location>
</feature>
<proteinExistence type="predicted"/>
<protein>
    <recommendedName>
        <fullName evidence="4">SnoaL-like domain-containing protein</fullName>
    </recommendedName>
</protein>
<dbReference type="Gene3D" id="3.10.450.50">
    <property type="match status" value="1"/>
</dbReference>
<keyword evidence="1" id="KW-0732">Signal</keyword>